<accession>A0A0A9BNH8</accession>
<dbReference type="AlphaFoldDB" id="A0A0A9BNH8"/>
<dbReference type="EMBL" id="GBRH01235110">
    <property type="protein sequence ID" value="JAD62785.1"/>
    <property type="molecule type" value="Transcribed_RNA"/>
</dbReference>
<keyword evidence="1" id="KW-0732">Signal</keyword>
<feature type="chain" id="PRO_5012384552" evidence="1">
    <location>
        <begin position="16"/>
        <end position="48"/>
    </location>
</feature>
<sequence length="48" mass="5391">MVIFFCVIITLAAWWAPCPFSLEKNNLAALQYWGPFSVVVENIKSDGT</sequence>
<protein>
    <submittedName>
        <fullName evidence="2">Uncharacterized protein</fullName>
    </submittedName>
</protein>
<evidence type="ECO:0000256" key="1">
    <source>
        <dbReference type="SAM" id="SignalP"/>
    </source>
</evidence>
<organism evidence="2">
    <name type="scientific">Arundo donax</name>
    <name type="common">Giant reed</name>
    <name type="synonym">Donax arundinaceus</name>
    <dbReference type="NCBI Taxonomy" id="35708"/>
    <lineage>
        <taxon>Eukaryota</taxon>
        <taxon>Viridiplantae</taxon>
        <taxon>Streptophyta</taxon>
        <taxon>Embryophyta</taxon>
        <taxon>Tracheophyta</taxon>
        <taxon>Spermatophyta</taxon>
        <taxon>Magnoliopsida</taxon>
        <taxon>Liliopsida</taxon>
        <taxon>Poales</taxon>
        <taxon>Poaceae</taxon>
        <taxon>PACMAD clade</taxon>
        <taxon>Arundinoideae</taxon>
        <taxon>Arundineae</taxon>
        <taxon>Arundo</taxon>
    </lineage>
</organism>
<reference evidence="2" key="1">
    <citation type="submission" date="2014-09" db="EMBL/GenBank/DDBJ databases">
        <authorList>
            <person name="Magalhaes I.L.F."/>
            <person name="Oliveira U."/>
            <person name="Santos F.R."/>
            <person name="Vidigal T.H.D.A."/>
            <person name="Brescovit A.D."/>
            <person name="Santos A.J."/>
        </authorList>
    </citation>
    <scope>NUCLEOTIDE SEQUENCE</scope>
    <source>
        <tissue evidence="2">Shoot tissue taken approximately 20 cm above the soil surface</tissue>
    </source>
</reference>
<name>A0A0A9BNH8_ARUDO</name>
<evidence type="ECO:0000313" key="2">
    <source>
        <dbReference type="EMBL" id="JAD62785.1"/>
    </source>
</evidence>
<feature type="signal peptide" evidence="1">
    <location>
        <begin position="1"/>
        <end position="15"/>
    </location>
</feature>
<reference evidence="2" key="2">
    <citation type="journal article" date="2015" name="Data Brief">
        <title>Shoot transcriptome of the giant reed, Arundo donax.</title>
        <authorList>
            <person name="Barrero R.A."/>
            <person name="Guerrero F.D."/>
            <person name="Moolhuijzen P."/>
            <person name="Goolsby J.A."/>
            <person name="Tidwell J."/>
            <person name="Bellgard S.E."/>
            <person name="Bellgard M.I."/>
        </authorList>
    </citation>
    <scope>NUCLEOTIDE SEQUENCE</scope>
    <source>
        <tissue evidence="2">Shoot tissue taken approximately 20 cm above the soil surface</tissue>
    </source>
</reference>
<proteinExistence type="predicted"/>